<dbReference type="InterPro" id="IPR023013">
    <property type="entry name" value="AGPR_AS"/>
</dbReference>
<dbReference type="GO" id="GO:0005737">
    <property type="term" value="C:cytoplasm"/>
    <property type="evidence" value="ECO:0007669"/>
    <property type="project" value="UniProtKB-SubCell"/>
</dbReference>
<evidence type="ECO:0000256" key="4">
    <source>
        <dbReference type="ARBA" id="ARBA00023002"/>
    </source>
</evidence>
<feature type="domain" description="Semialdehyde dehydrogenase NAD-binding" evidence="7">
    <location>
        <begin position="5"/>
        <end position="140"/>
    </location>
</feature>
<dbReference type="Gene3D" id="3.40.50.720">
    <property type="entry name" value="NAD(P)-binding Rossmann-like Domain"/>
    <property type="match status" value="1"/>
</dbReference>
<evidence type="ECO:0000259" key="7">
    <source>
        <dbReference type="SMART" id="SM00859"/>
    </source>
</evidence>
<comment type="caution">
    <text evidence="8">The sequence shown here is derived from an EMBL/GenBank/DDBJ whole genome shotgun (WGS) entry which is preliminary data.</text>
</comment>
<reference evidence="8" key="2">
    <citation type="submission" date="2021-09" db="EMBL/GenBank/DDBJ databases">
        <authorList>
            <person name="Gilroy R."/>
        </authorList>
    </citation>
    <scope>NUCLEOTIDE SEQUENCE</scope>
    <source>
        <strain evidence="8">ChiGjej5B5-7349</strain>
    </source>
</reference>
<dbReference type="GO" id="GO:0006526">
    <property type="term" value="P:L-arginine biosynthetic process"/>
    <property type="evidence" value="ECO:0007669"/>
    <property type="project" value="UniProtKB-UniRule"/>
</dbReference>
<evidence type="ECO:0000313" key="9">
    <source>
        <dbReference type="Proteomes" id="UP000784435"/>
    </source>
</evidence>
<keyword evidence="5" id="KW-0963">Cytoplasm</keyword>
<proteinExistence type="inferred from homology"/>
<comment type="function">
    <text evidence="5">Catalyzes the NADPH-dependent reduction of N-acetyl-5-glutamyl phosphate to yield N-acetyl-L-glutamate 5-semialdehyde.</text>
</comment>
<accession>A0A921MDX4</accession>
<dbReference type="GO" id="GO:0070401">
    <property type="term" value="F:NADP+ binding"/>
    <property type="evidence" value="ECO:0007669"/>
    <property type="project" value="InterPro"/>
</dbReference>
<dbReference type="CDD" id="cd23934">
    <property type="entry name" value="AGPR_1_C"/>
    <property type="match status" value="1"/>
</dbReference>
<evidence type="ECO:0000256" key="1">
    <source>
        <dbReference type="ARBA" id="ARBA00022571"/>
    </source>
</evidence>
<organism evidence="8 9">
    <name type="scientific">Brevibacterium senegalense</name>
    <dbReference type="NCBI Taxonomy" id="1033736"/>
    <lineage>
        <taxon>Bacteria</taxon>
        <taxon>Bacillati</taxon>
        <taxon>Actinomycetota</taxon>
        <taxon>Actinomycetes</taxon>
        <taxon>Micrococcales</taxon>
        <taxon>Brevibacteriaceae</taxon>
        <taxon>Brevibacterium</taxon>
    </lineage>
</organism>
<dbReference type="InterPro" id="IPR000534">
    <property type="entry name" value="Semialdehyde_DH_NAD-bd"/>
</dbReference>
<dbReference type="SUPFAM" id="SSF55347">
    <property type="entry name" value="Glyceraldehyde-3-phosphate dehydrogenase-like, C-terminal domain"/>
    <property type="match status" value="1"/>
</dbReference>
<gene>
    <name evidence="5 8" type="primary">argC</name>
    <name evidence="8" type="ORF">K8V08_07650</name>
</gene>
<dbReference type="PANTHER" id="PTHR32338:SF10">
    <property type="entry name" value="N-ACETYL-GAMMA-GLUTAMYL-PHOSPHATE REDUCTASE, CHLOROPLASTIC-RELATED"/>
    <property type="match status" value="1"/>
</dbReference>
<evidence type="ECO:0000256" key="6">
    <source>
        <dbReference type="PROSITE-ProRule" id="PRU10010"/>
    </source>
</evidence>
<dbReference type="PANTHER" id="PTHR32338">
    <property type="entry name" value="N-ACETYL-GAMMA-GLUTAMYL-PHOSPHATE REDUCTASE, CHLOROPLASTIC-RELATED-RELATED"/>
    <property type="match status" value="1"/>
</dbReference>
<dbReference type="InterPro" id="IPR050085">
    <property type="entry name" value="AGPR"/>
</dbReference>
<dbReference type="Pfam" id="PF22698">
    <property type="entry name" value="Semialdhyde_dhC_1"/>
    <property type="match status" value="1"/>
</dbReference>
<comment type="subcellular location">
    <subcellularLocation>
        <location evidence="5">Cytoplasm</location>
    </subcellularLocation>
</comment>
<comment type="pathway">
    <text evidence="5">Amino-acid biosynthesis; L-arginine biosynthesis; N(2)-acetyl-L-ornithine from L-glutamate: step 3/4.</text>
</comment>
<keyword evidence="3 5" id="KW-0521">NADP</keyword>
<dbReference type="SMART" id="SM00859">
    <property type="entry name" value="Semialdhyde_dh"/>
    <property type="match status" value="1"/>
</dbReference>
<keyword evidence="4 5" id="KW-0560">Oxidoreductase</keyword>
<dbReference type="HAMAP" id="MF_00150">
    <property type="entry name" value="ArgC_type1"/>
    <property type="match status" value="1"/>
</dbReference>
<dbReference type="Gene3D" id="3.30.360.10">
    <property type="entry name" value="Dihydrodipicolinate Reductase, domain 2"/>
    <property type="match status" value="1"/>
</dbReference>
<dbReference type="SUPFAM" id="SSF51735">
    <property type="entry name" value="NAD(P)-binding Rossmann-fold domains"/>
    <property type="match status" value="1"/>
</dbReference>
<dbReference type="GO" id="GO:0051287">
    <property type="term" value="F:NAD binding"/>
    <property type="evidence" value="ECO:0007669"/>
    <property type="project" value="InterPro"/>
</dbReference>
<dbReference type="PROSITE" id="PS01224">
    <property type="entry name" value="ARGC"/>
    <property type="match status" value="1"/>
</dbReference>
<comment type="similarity">
    <text evidence="5">Belongs to the NAGSA dehydrogenase family. Type 1 subfamily.</text>
</comment>
<dbReference type="InterPro" id="IPR000706">
    <property type="entry name" value="AGPR_type-1"/>
</dbReference>
<name>A0A921MDX4_9MICO</name>
<dbReference type="InterPro" id="IPR058924">
    <property type="entry name" value="AGPR_dimerisation_dom"/>
</dbReference>
<dbReference type="AlphaFoldDB" id="A0A921MDX4"/>
<feature type="active site" evidence="5 6">
    <location>
        <position position="155"/>
    </location>
</feature>
<reference evidence="8" key="1">
    <citation type="journal article" date="2021" name="PeerJ">
        <title>Extensive microbial diversity within the chicken gut microbiome revealed by metagenomics and culture.</title>
        <authorList>
            <person name="Gilroy R."/>
            <person name="Ravi A."/>
            <person name="Getino M."/>
            <person name="Pursley I."/>
            <person name="Horton D.L."/>
            <person name="Alikhan N.F."/>
            <person name="Baker D."/>
            <person name="Gharbi K."/>
            <person name="Hall N."/>
            <person name="Watson M."/>
            <person name="Adriaenssens E.M."/>
            <person name="Foster-Nyarko E."/>
            <person name="Jarju S."/>
            <person name="Secka A."/>
            <person name="Antonio M."/>
            <person name="Oren A."/>
            <person name="Chaudhuri R.R."/>
            <person name="La Ragione R."/>
            <person name="Hildebrand F."/>
            <person name="Pallen M.J."/>
        </authorList>
    </citation>
    <scope>NUCLEOTIDE SEQUENCE</scope>
    <source>
        <strain evidence="8">ChiGjej5B5-7349</strain>
    </source>
</reference>
<evidence type="ECO:0000256" key="3">
    <source>
        <dbReference type="ARBA" id="ARBA00022857"/>
    </source>
</evidence>
<keyword evidence="2 5" id="KW-0028">Amino-acid biosynthesis</keyword>
<dbReference type="Proteomes" id="UP000784435">
    <property type="component" value="Unassembled WGS sequence"/>
</dbReference>
<keyword evidence="1 5" id="KW-0055">Arginine biosynthesis</keyword>
<evidence type="ECO:0000256" key="5">
    <source>
        <dbReference type="HAMAP-Rule" id="MF_00150"/>
    </source>
</evidence>
<comment type="catalytic activity">
    <reaction evidence="5">
        <text>N-acetyl-L-glutamate 5-semialdehyde + phosphate + NADP(+) = N-acetyl-L-glutamyl 5-phosphate + NADPH + H(+)</text>
        <dbReference type="Rhea" id="RHEA:21588"/>
        <dbReference type="ChEBI" id="CHEBI:15378"/>
        <dbReference type="ChEBI" id="CHEBI:29123"/>
        <dbReference type="ChEBI" id="CHEBI:43474"/>
        <dbReference type="ChEBI" id="CHEBI:57783"/>
        <dbReference type="ChEBI" id="CHEBI:57936"/>
        <dbReference type="ChEBI" id="CHEBI:58349"/>
        <dbReference type="EC" id="1.2.1.38"/>
    </reaction>
</comment>
<dbReference type="EC" id="1.2.1.38" evidence="5"/>
<dbReference type="NCBIfam" id="TIGR01850">
    <property type="entry name" value="argC"/>
    <property type="match status" value="1"/>
</dbReference>
<evidence type="ECO:0000256" key="2">
    <source>
        <dbReference type="ARBA" id="ARBA00022605"/>
    </source>
</evidence>
<evidence type="ECO:0000313" key="8">
    <source>
        <dbReference type="EMBL" id="HJG80272.1"/>
    </source>
</evidence>
<sequence length="364" mass="37439">MSEYTVAVSGATGYAGGELLRLLAGHPRLRVTTVAGHSTAGDALGQHQPHLAAYADRVIVPSTAQELAGHDVVVLALPHGASGAIAAELEQTSPGTLILDLAADHRLQDVSAWTEFYGGEHPGTWTYGLPELLRADGTKQREALREATRIAVPGCNVTAVTLGLQPLLAAGFVDPTRLTAALANGVSGAGKALKPHLLAGEILSDVSSYGQAGTHRHVPEIEQNLAGVLGVDPGRQHDGAVRISFTPTLVPVVRGIHATLSAPLVPGVSPDEAAERAAEAFASAYADEPFVTALPQGRWPRTSSVTGSNTAQIQWALDARAGTVLVTVALDNLVRGTAGQALQSAHLALGLDEALALPVNGVAP</sequence>
<dbReference type="Pfam" id="PF01118">
    <property type="entry name" value="Semialdhyde_dh"/>
    <property type="match status" value="1"/>
</dbReference>
<dbReference type="GO" id="GO:0003942">
    <property type="term" value="F:N-acetyl-gamma-glutamyl-phosphate reductase activity"/>
    <property type="evidence" value="ECO:0007669"/>
    <property type="project" value="UniProtKB-UniRule"/>
</dbReference>
<dbReference type="EMBL" id="DYUK01000162">
    <property type="protein sequence ID" value="HJG80272.1"/>
    <property type="molecule type" value="Genomic_DNA"/>
</dbReference>
<dbReference type="InterPro" id="IPR036291">
    <property type="entry name" value="NAD(P)-bd_dom_sf"/>
</dbReference>
<dbReference type="CDD" id="cd24148">
    <property type="entry name" value="AGPR_1_actinobacAGPR_like"/>
    <property type="match status" value="1"/>
</dbReference>
<protein>
    <recommendedName>
        <fullName evidence="5">N-acetyl-gamma-glutamyl-phosphate reductase</fullName>
        <shortName evidence="5">AGPR</shortName>
        <ecNumber evidence="5">1.2.1.38</ecNumber>
    </recommendedName>
    <alternativeName>
        <fullName evidence="5">N-acetyl-glutamate semialdehyde dehydrogenase</fullName>
        <shortName evidence="5">NAGSA dehydrogenase</shortName>
    </alternativeName>
</protein>